<dbReference type="WBParaSite" id="GPLIN_000573900">
    <property type="protein sequence ID" value="GPLIN_000573900"/>
    <property type="gene ID" value="GPLIN_000573900"/>
</dbReference>
<proteinExistence type="predicted"/>
<keyword evidence="1" id="KW-0732">Signal</keyword>
<evidence type="ECO:0000313" key="2">
    <source>
        <dbReference type="Proteomes" id="UP000050741"/>
    </source>
</evidence>
<keyword evidence="2" id="KW-1185">Reference proteome</keyword>
<reference evidence="2" key="1">
    <citation type="submission" date="2014-05" db="EMBL/GenBank/DDBJ databases">
        <title>The genome and life-stage specific transcriptomes of Globodera pallida elucidate key aspects of plant parasitism by a cyst nematode.</title>
        <authorList>
            <person name="Cotton J.A."/>
            <person name="Lilley C.J."/>
            <person name="Jones L.M."/>
            <person name="Kikuchi T."/>
            <person name="Reid A.J."/>
            <person name="Thorpe P."/>
            <person name="Tsai I.J."/>
            <person name="Beasley H."/>
            <person name="Blok V."/>
            <person name="Cock P.J.A."/>
            <person name="Van den Akker S.E."/>
            <person name="Holroyd N."/>
            <person name="Hunt M."/>
            <person name="Mantelin S."/>
            <person name="Naghra H."/>
            <person name="Pain A."/>
            <person name="Palomares-Rius J.E."/>
            <person name="Zarowiecki M."/>
            <person name="Berriman M."/>
            <person name="Jones J.T."/>
            <person name="Urwin P.E."/>
        </authorList>
    </citation>
    <scope>NUCLEOTIDE SEQUENCE [LARGE SCALE GENOMIC DNA]</scope>
    <source>
        <strain evidence="2">Lindley</strain>
    </source>
</reference>
<dbReference type="AlphaFoldDB" id="A0A183BYP9"/>
<sequence>MATLTPKKMVNCSASVVPALFLLLLPLLLLAAPSAVSARPSASQPPPLIKRSLSAGPFADYFGFPAAQRAFVGIRTFPSSKMMFGARLLRQKLAENRRDERTIQSRQRAAYDRLLCTFATQRPEPCNEL</sequence>
<feature type="chain" id="PRO_5008146802" evidence="1">
    <location>
        <begin position="39"/>
        <end position="129"/>
    </location>
</feature>
<organism evidence="2 3">
    <name type="scientific">Globodera pallida</name>
    <name type="common">Potato cyst nematode worm</name>
    <name type="synonym">Heterodera pallida</name>
    <dbReference type="NCBI Taxonomy" id="36090"/>
    <lineage>
        <taxon>Eukaryota</taxon>
        <taxon>Metazoa</taxon>
        <taxon>Ecdysozoa</taxon>
        <taxon>Nematoda</taxon>
        <taxon>Chromadorea</taxon>
        <taxon>Rhabditida</taxon>
        <taxon>Tylenchina</taxon>
        <taxon>Tylenchomorpha</taxon>
        <taxon>Tylenchoidea</taxon>
        <taxon>Heteroderidae</taxon>
        <taxon>Heteroderinae</taxon>
        <taxon>Globodera</taxon>
    </lineage>
</organism>
<accession>A0A183BYP9</accession>
<dbReference type="Proteomes" id="UP000050741">
    <property type="component" value="Unassembled WGS sequence"/>
</dbReference>
<reference evidence="3" key="2">
    <citation type="submission" date="2016-06" db="UniProtKB">
        <authorList>
            <consortium name="WormBaseParasite"/>
        </authorList>
    </citation>
    <scope>IDENTIFICATION</scope>
</reference>
<name>A0A183BYP9_GLOPA</name>
<evidence type="ECO:0000313" key="3">
    <source>
        <dbReference type="WBParaSite" id="GPLIN_000573900"/>
    </source>
</evidence>
<feature type="signal peptide" evidence="1">
    <location>
        <begin position="1"/>
        <end position="38"/>
    </location>
</feature>
<protein>
    <submittedName>
        <fullName evidence="3">Uncharacterized protein</fullName>
    </submittedName>
</protein>
<evidence type="ECO:0000256" key="1">
    <source>
        <dbReference type="SAM" id="SignalP"/>
    </source>
</evidence>